<evidence type="ECO:0000313" key="2">
    <source>
        <dbReference type="EMBL" id="MQY11812.1"/>
    </source>
</evidence>
<evidence type="ECO:0000256" key="1">
    <source>
        <dbReference type="SAM" id="MobiDB-lite"/>
    </source>
</evidence>
<feature type="region of interest" description="Disordered" evidence="1">
    <location>
        <begin position="38"/>
        <end position="76"/>
    </location>
</feature>
<feature type="compositionally biased region" description="Low complexity" evidence="1">
    <location>
        <begin position="52"/>
        <end position="63"/>
    </location>
</feature>
<dbReference type="AlphaFoldDB" id="A0A7K0CFL2"/>
<sequence length="391" mass="42246">MRQCGVRVRDERGQAMAEQAGYEQTVYEQAVYEQAVYERAGSRARTSRAARARTAPWPSGPGVRRPRPSGDGARPGELVPLARAAVELGLRPRELEIAVGLGAVRTVSGPQGRRRVPAAEIRRVRSGAGHPEVLLARVRVVGTLEGARLLGVGAARFARLARAGCFVPVRFHVNRYRAVVWLYRAEELEEFAAREPELLQGRTPPGVRALTEQAADWRPRLWRERRVQEVLAGLDDPWARAAVRAAVLTGEELAEAVPDPGERARLEALRPAELTAKGSSEAARAVTAGVLAADHPDEVLRCRLGLSLALEEARADERAGLPAAVPPPLPARVPARVPAPVPVPVRLPGPDADATAAASPAPLPLPVPMEQIRERPRMLSWFGRRSGEGAC</sequence>
<keyword evidence="3" id="KW-1185">Reference proteome</keyword>
<accession>A0A7K0CFL2</accession>
<gene>
    <name evidence="2" type="ORF">SRB5_19310</name>
</gene>
<proteinExistence type="predicted"/>
<feature type="region of interest" description="Disordered" evidence="1">
    <location>
        <begin position="348"/>
        <end position="367"/>
    </location>
</feature>
<dbReference type="Proteomes" id="UP000466345">
    <property type="component" value="Unassembled WGS sequence"/>
</dbReference>
<name>A0A7K0CFL2_9ACTN</name>
<dbReference type="InterPro" id="IPR045652">
    <property type="entry name" value="DUF6397"/>
</dbReference>
<dbReference type="EMBL" id="WEGJ01000004">
    <property type="protein sequence ID" value="MQY11812.1"/>
    <property type="molecule type" value="Genomic_DNA"/>
</dbReference>
<evidence type="ECO:0000313" key="3">
    <source>
        <dbReference type="Proteomes" id="UP000466345"/>
    </source>
</evidence>
<protein>
    <submittedName>
        <fullName evidence="2">Uncharacterized protein</fullName>
    </submittedName>
</protein>
<dbReference type="Pfam" id="PF19934">
    <property type="entry name" value="DUF6397"/>
    <property type="match status" value="1"/>
</dbReference>
<organism evidence="2 3">
    <name type="scientific">Streptomyces smaragdinus</name>
    <dbReference type="NCBI Taxonomy" id="2585196"/>
    <lineage>
        <taxon>Bacteria</taxon>
        <taxon>Bacillati</taxon>
        <taxon>Actinomycetota</taxon>
        <taxon>Actinomycetes</taxon>
        <taxon>Kitasatosporales</taxon>
        <taxon>Streptomycetaceae</taxon>
        <taxon>Streptomyces</taxon>
    </lineage>
</organism>
<reference evidence="2 3" key="1">
    <citation type="submission" date="2019-10" db="EMBL/GenBank/DDBJ databases">
        <title>Streptomyces smaragdinus sp. nov. and Streptomyces fabii sp. nov., isolated from the gut of fungus growing-termite Macrotermes natalensis.</title>
        <authorList>
            <person name="Schwitalla J."/>
            <person name="Benndorf R."/>
            <person name="Martin K."/>
            <person name="De Beer W."/>
            <person name="Kaster A.-K."/>
            <person name="Vollmers J."/>
            <person name="Poulsen M."/>
            <person name="Beemelmanns C."/>
        </authorList>
    </citation>
    <scope>NUCLEOTIDE SEQUENCE [LARGE SCALE GENOMIC DNA]</scope>
    <source>
        <strain evidence="2 3">RB5</strain>
    </source>
</reference>
<feature type="compositionally biased region" description="Low complexity" evidence="1">
    <location>
        <begin position="348"/>
        <end position="360"/>
    </location>
</feature>
<comment type="caution">
    <text evidence="2">The sequence shown here is derived from an EMBL/GenBank/DDBJ whole genome shotgun (WGS) entry which is preliminary data.</text>
</comment>